<reference evidence="2" key="1">
    <citation type="submission" date="2022-11" db="UniProtKB">
        <authorList>
            <consortium name="WormBaseParasite"/>
        </authorList>
    </citation>
    <scope>IDENTIFICATION</scope>
</reference>
<dbReference type="AlphaFoldDB" id="A0A914EGK5"/>
<name>A0A914EGK5_9BILA</name>
<dbReference type="Proteomes" id="UP000887540">
    <property type="component" value="Unplaced"/>
</dbReference>
<dbReference type="WBParaSite" id="ACRNAN_scaffold7724.g13016.t1">
    <property type="protein sequence ID" value="ACRNAN_scaffold7724.g13016.t1"/>
    <property type="gene ID" value="ACRNAN_scaffold7724.g13016"/>
</dbReference>
<organism evidence="1 2">
    <name type="scientific">Acrobeloides nanus</name>
    <dbReference type="NCBI Taxonomy" id="290746"/>
    <lineage>
        <taxon>Eukaryota</taxon>
        <taxon>Metazoa</taxon>
        <taxon>Ecdysozoa</taxon>
        <taxon>Nematoda</taxon>
        <taxon>Chromadorea</taxon>
        <taxon>Rhabditida</taxon>
        <taxon>Tylenchina</taxon>
        <taxon>Cephalobomorpha</taxon>
        <taxon>Cephaloboidea</taxon>
        <taxon>Cephalobidae</taxon>
        <taxon>Acrobeloides</taxon>
    </lineage>
</organism>
<evidence type="ECO:0000313" key="1">
    <source>
        <dbReference type="Proteomes" id="UP000887540"/>
    </source>
</evidence>
<sequence>MSLLWKIVLESEEAGRYLFTKLSPIEAVYNECLKKMIMSNREIEKTEEANNDEMKQQMGNFMIRKKGELSLDCWRRSLMLRMKNRIYELAIFRFKDRIAPNKIEFNANVASWI</sequence>
<proteinExistence type="predicted"/>
<accession>A0A914EGK5</accession>
<keyword evidence="1" id="KW-1185">Reference proteome</keyword>
<protein>
    <submittedName>
        <fullName evidence="2">Uncharacterized protein</fullName>
    </submittedName>
</protein>
<evidence type="ECO:0000313" key="2">
    <source>
        <dbReference type="WBParaSite" id="ACRNAN_scaffold7724.g13016.t1"/>
    </source>
</evidence>